<name>A0ACC1KWB8_9FUNG</name>
<evidence type="ECO:0000313" key="1">
    <source>
        <dbReference type="EMBL" id="KAJ2796501.1"/>
    </source>
</evidence>
<organism evidence="1 2">
    <name type="scientific">Coemansia helicoidea</name>
    <dbReference type="NCBI Taxonomy" id="1286919"/>
    <lineage>
        <taxon>Eukaryota</taxon>
        <taxon>Fungi</taxon>
        <taxon>Fungi incertae sedis</taxon>
        <taxon>Zoopagomycota</taxon>
        <taxon>Kickxellomycotina</taxon>
        <taxon>Kickxellomycetes</taxon>
        <taxon>Kickxellales</taxon>
        <taxon>Kickxellaceae</taxon>
        <taxon>Coemansia</taxon>
    </lineage>
</organism>
<protein>
    <submittedName>
        <fullName evidence="1">Eukaryotic translation initiation factor 3 subunit E</fullName>
    </submittedName>
</protein>
<evidence type="ECO:0000313" key="2">
    <source>
        <dbReference type="Proteomes" id="UP001140087"/>
    </source>
</evidence>
<accession>A0ACC1KWB8</accession>
<reference evidence="1" key="1">
    <citation type="submission" date="2022-07" db="EMBL/GenBank/DDBJ databases">
        <title>Phylogenomic reconstructions and comparative analyses of Kickxellomycotina fungi.</title>
        <authorList>
            <person name="Reynolds N.K."/>
            <person name="Stajich J.E."/>
            <person name="Barry K."/>
            <person name="Grigoriev I.V."/>
            <person name="Crous P."/>
            <person name="Smith M.E."/>
        </authorList>
    </citation>
    <scope>NUCLEOTIDE SEQUENCE</scope>
    <source>
        <strain evidence="1">BCRC 34780</strain>
    </source>
</reference>
<gene>
    <name evidence="1" type="primary">INT6_1</name>
    <name evidence="1" type="ORF">H4R21_004687</name>
</gene>
<feature type="non-terminal residue" evidence="1">
    <location>
        <position position="1"/>
    </location>
</feature>
<sequence>LIRDTRMDAKVDFKANAIVMNPPYNPVYQQVIERTKALVFRSQVLNGAIDKRGSAADKKDAKKQDPKQKRGQQRPARRPADNAVAA</sequence>
<keyword evidence="1" id="KW-0396">Initiation factor</keyword>
<proteinExistence type="predicted"/>
<dbReference type="Proteomes" id="UP001140087">
    <property type="component" value="Unassembled WGS sequence"/>
</dbReference>
<comment type="caution">
    <text evidence="1">The sequence shown here is derived from an EMBL/GenBank/DDBJ whole genome shotgun (WGS) entry which is preliminary data.</text>
</comment>
<keyword evidence="2" id="KW-1185">Reference proteome</keyword>
<dbReference type="EMBL" id="JANBUN010001855">
    <property type="protein sequence ID" value="KAJ2796501.1"/>
    <property type="molecule type" value="Genomic_DNA"/>
</dbReference>
<keyword evidence="1" id="KW-0648">Protein biosynthesis</keyword>